<dbReference type="STRING" id="692418.SAMN04488029_1018"/>
<evidence type="ECO:0000256" key="1">
    <source>
        <dbReference type="ARBA" id="ARBA00022500"/>
    </source>
</evidence>
<organism evidence="2 3">
    <name type="scientific">Reichenbachiella faecimaris</name>
    <dbReference type="NCBI Taxonomy" id="692418"/>
    <lineage>
        <taxon>Bacteria</taxon>
        <taxon>Pseudomonadati</taxon>
        <taxon>Bacteroidota</taxon>
        <taxon>Cytophagia</taxon>
        <taxon>Cytophagales</taxon>
        <taxon>Reichenbachiellaceae</taxon>
        <taxon>Reichenbachiella</taxon>
    </lineage>
</organism>
<keyword evidence="1" id="KW-0145">Chemotaxis</keyword>
<dbReference type="GO" id="GO:0006935">
    <property type="term" value="P:chemotaxis"/>
    <property type="evidence" value="ECO:0007669"/>
    <property type="project" value="UniProtKB-KW"/>
</dbReference>
<dbReference type="SUPFAM" id="SSF103039">
    <property type="entry name" value="CheC-like"/>
    <property type="match status" value="1"/>
</dbReference>
<proteinExistence type="predicted"/>
<dbReference type="Gene3D" id="3.40.1550.10">
    <property type="entry name" value="CheC-like"/>
    <property type="match status" value="1"/>
</dbReference>
<dbReference type="AlphaFoldDB" id="A0A1W2G8K9"/>
<dbReference type="Proteomes" id="UP000192472">
    <property type="component" value="Unassembled WGS sequence"/>
</dbReference>
<sequence>MGNDMIEKFTEQEMAVAVEMINRGLDRAAVSLKMILNSAIEVTNVDFDIAVLNDEPQYSSKTDDKIHILRTELAGELRGICHLIFTSDEVEKIYTKCLPESVINSDNDDAQVMRLELLKEIDNIMAASVITEFANSLDVGIYGNVPSLHIMEANEVNKYIHAESVTLSPLIQFSSVFHTDDIDIKSDFIWLLEEEFIQKIKNLALSK</sequence>
<gene>
    <name evidence="2" type="ORF">SAMN04488029_1018</name>
</gene>
<accession>A0A1W2G8K9</accession>
<reference evidence="2 3" key="1">
    <citation type="submission" date="2017-04" db="EMBL/GenBank/DDBJ databases">
        <authorList>
            <person name="Afonso C.L."/>
            <person name="Miller P.J."/>
            <person name="Scott M.A."/>
            <person name="Spackman E."/>
            <person name="Goraichik I."/>
            <person name="Dimitrov K.M."/>
            <person name="Suarez D.L."/>
            <person name="Swayne D.E."/>
        </authorList>
    </citation>
    <scope>NUCLEOTIDE SEQUENCE [LARGE SCALE GENOMIC DNA]</scope>
    <source>
        <strain evidence="2 3">DSM 26133</strain>
    </source>
</reference>
<evidence type="ECO:0000313" key="2">
    <source>
        <dbReference type="EMBL" id="SMD32668.1"/>
    </source>
</evidence>
<protein>
    <submittedName>
        <fullName evidence="2">Chemotaxis protein CheY-P-specific phosphatase CheC</fullName>
    </submittedName>
</protein>
<dbReference type="InterPro" id="IPR028976">
    <property type="entry name" value="CheC-like_sf"/>
</dbReference>
<keyword evidence="3" id="KW-1185">Reference proteome</keyword>
<evidence type="ECO:0000313" key="3">
    <source>
        <dbReference type="Proteomes" id="UP000192472"/>
    </source>
</evidence>
<dbReference type="EMBL" id="FWYF01000001">
    <property type="protein sequence ID" value="SMD32668.1"/>
    <property type="molecule type" value="Genomic_DNA"/>
</dbReference>
<name>A0A1W2G8K9_REIFA</name>